<feature type="compositionally biased region" description="Low complexity" evidence="1">
    <location>
        <begin position="457"/>
        <end position="484"/>
    </location>
</feature>
<feature type="transmembrane region" description="Helical" evidence="2">
    <location>
        <begin position="45"/>
        <end position="65"/>
    </location>
</feature>
<dbReference type="AlphaFoldDB" id="A0A9N8HP54"/>
<feature type="compositionally biased region" description="Low complexity" evidence="1">
    <location>
        <begin position="142"/>
        <end position="156"/>
    </location>
</feature>
<sequence>MTSPTTSSLSRQHSDEEEATLPLPTRREEEEDKSGSSSKIGWKGMIVLAAVSVGVFIGVSTFTTVGTSSASHEVKFAAAPRNLVCLDEAVDSTKQLHFGLHHLHQSSLEDGRKLRLSSYQAPDVGGGITNNFGVGGNQRDIPASTASPAPSESFAPTVSMSPSFVPSLAPSGATRQAQLSNPPSVSAQPSASPSATPSTSPSASPSASPSTSPSISNAPSAPEGEYGTLYFVAYLSGRPEFGCEEPIPAMSATCDGNGTLAIIEHPDDNHDCNVTDNKLVCGRMIKAHILLRCSTIGMANRQDLVLNVTLPEADLNCDACIDEDCEIIRSDLTGESYNRLFVFTGCDEDFYNIVTDECSGIKRLDLKGNTFCETFTGCRVPAPGGMCSLNLNATDVQATAPLLPEGHRCIYPFGYGSTDAPTTGAPSQAPSLNPSDASRGIFFDFSPFPSTNPSEMPSWAPSVSSAPSQVPSLSSSPSEMPSTQ</sequence>
<organism evidence="3 4">
    <name type="scientific">Seminavis robusta</name>
    <dbReference type="NCBI Taxonomy" id="568900"/>
    <lineage>
        <taxon>Eukaryota</taxon>
        <taxon>Sar</taxon>
        <taxon>Stramenopiles</taxon>
        <taxon>Ochrophyta</taxon>
        <taxon>Bacillariophyta</taxon>
        <taxon>Bacillariophyceae</taxon>
        <taxon>Bacillariophycidae</taxon>
        <taxon>Naviculales</taxon>
        <taxon>Naviculaceae</taxon>
        <taxon>Seminavis</taxon>
    </lineage>
</organism>
<protein>
    <submittedName>
        <fullName evidence="3">Uncharacterized protein</fullName>
    </submittedName>
</protein>
<name>A0A9N8HP54_9STRA</name>
<keyword evidence="4" id="KW-1185">Reference proteome</keyword>
<evidence type="ECO:0000313" key="3">
    <source>
        <dbReference type="EMBL" id="CAB9520916.1"/>
    </source>
</evidence>
<comment type="caution">
    <text evidence="3">The sequence shown here is derived from an EMBL/GenBank/DDBJ whole genome shotgun (WGS) entry which is preliminary data.</text>
</comment>
<feature type="region of interest" description="Disordered" evidence="1">
    <location>
        <begin position="129"/>
        <end position="220"/>
    </location>
</feature>
<gene>
    <name evidence="3" type="ORF">SEMRO_1145_G246250.1</name>
</gene>
<accession>A0A9N8HP54</accession>
<evidence type="ECO:0000256" key="2">
    <source>
        <dbReference type="SAM" id="Phobius"/>
    </source>
</evidence>
<feature type="region of interest" description="Disordered" evidence="1">
    <location>
        <begin position="443"/>
        <end position="484"/>
    </location>
</feature>
<proteinExistence type="predicted"/>
<dbReference type="PANTHER" id="PTHR33683">
    <property type="entry name" value="1, PUTATIVE-RELATED"/>
    <property type="match status" value="1"/>
</dbReference>
<dbReference type="PANTHER" id="PTHR33683:SF46">
    <property type="entry name" value="SUSHI DOMAIN-CONTAINING PROTEIN"/>
    <property type="match status" value="1"/>
</dbReference>
<evidence type="ECO:0000256" key="1">
    <source>
        <dbReference type="SAM" id="MobiDB-lite"/>
    </source>
</evidence>
<dbReference type="EMBL" id="CAICTM010001143">
    <property type="protein sequence ID" value="CAB9520916.1"/>
    <property type="molecule type" value="Genomic_DNA"/>
</dbReference>
<reference evidence="3" key="1">
    <citation type="submission" date="2020-06" db="EMBL/GenBank/DDBJ databases">
        <authorList>
            <consortium name="Plant Systems Biology data submission"/>
        </authorList>
    </citation>
    <scope>NUCLEOTIDE SEQUENCE</scope>
    <source>
        <strain evidence="3">D6</strain>
    </source>
</reference>
<keyword evidence="2" id="KW-1133">Transmembrane helix</keyword>
<feature type="compositionally biased region" description="Low complexity" evidence="1">
    <location>
        <begin position="180"/>
        <end position="220"/>
    </location>
</feature>
<feature type="region of interest" description="Disordered" evidence="1">
    <location>
        <begin position="1"/>
        <end position="38"/>
    </location>
</feature>
<keyword evidence="2" id="KW-0472">Membrane</keyword>
<keyword evidence="2" id="KW-0812">Transmembrane</keyword>
<feature type="compositionally biased region" description="Polar residues" evidence="1">
    <location>
        <begin position="1"/>
        <end position="11"/>
    </location>
</feature>
<evidence type="ECO:0000313" key="4">
    <source>
        <dbReference type="Proteomes" id="UP001153069"/>
    </source>
</evidence>
<dbReference type="Proteomes" id="UP001153069">
    <property type="component" value="Unassembled WGS sequence"/>
</dbReference>